<gene>
    <name evidence="2" type="ORF">RIF29_40154</name>
</gene>
<sequence length="81" mass="8741">MHQVSPQTKIKQLYLITPLNNNEFSYALVKYLIVQQLSSTSAASSVAPERTSAPSSVAPVQHQACNTKSQPRSLQLATAGN</sequence>
<dbReference type="AlphaFoldDB" id="A0AAN9E348"/>
<comment type="caution">
    <text evidence="2">The sequence shown here is derived from an EMBL/GenBank/DDBJ whole genome shotgun (WGS) entry which is preliminary data.</text>
</comment>
<protein>
    <submittedName>
        <fullName evidence="2">Uncharacterized protein</fullName>
    </submittedName>
</protein>
<dbReference type="Proteomes" id="UP001372338">
    <property type="component" value="Unassembled WGS sequence"/>
</dbReference>
<proteinExistence type="predicted"/>
<reference evidence="2 3" key="1">
    <citation type="submission" date="2024-01" db="EMBL/GenBank/DDBJ databases">
        <title>The genomes of 5 underutilized Papilionoideae crops provide insights into root nodulation and disease resistanc.</title>
        <authorList>
            <person name="Yuan L."/>
        </authorList>
    </citation>
    <scope>NUCLEOTIDE SEQUENCE [LARGE SCALE GENOMIC DNA]</scope>
    <source>
        <strain evidence="2">ZHUSHIDOU_FW_LH</strain>
        <tissue evidence="2">Leaf</tissue>
    </source>
</reference>
<organism evidence="2 3">
    <name type="scientific">Crotalaria pallida</name>
    <name type="common">Smooth rattlebox</name>
    <name type="synonym">Crotalaria striata</name>
    <dbReference type="NCBI Taxonomy" id="3830"/>
    <lineage>
        <taxon>Eukaryota</taxon>
        <taxon>Viridiplantae</taxon>
        <taxon>Streptophyta</taxon>
        <taxon>Embryophyta</taxon>
        <taxon>Tracheophyta</taxon>
        <taxon>Spermatophyta</taxon>
        <taxon>Magnoliopsida</taxon>
        <taxon>eudicotyledons</taxon>
        <taxon>Gunneridae</taxon>
        <taxon>Pentapetalae</taxon>
        <taxon>rosids</taxon>
        <taxon>fabids</taxon>
        <taxon>Fabales</taxon>
        <taxon>Fabaceae</taxon>
        <taxon>Papilionoideae</taxon>
        <taxon>50 kb inversion clade</taxon>
        <taxon>genistoids sensu lato</taxon>
        <taxon>core genistoids</taxon>
        <taxon>Crotalarieae</taxon>
        <taxon>Crotalaria</taxon>
    </lineage>
</organism>
<evidence type="ECO:0000313" key="3">
    <source>
        <dbReference type="Proteomes" id="UP001372338"/>
    </source>
</evidence>
<feature type="compositionally biased region" description="Polar residues" evidence="1">
    <location>
        <begin position="63"/>
        <end position="81"/>
    </location>
</feature>
<keyword evidence="3" id="KW-1185">Reference proteome</keyword>
<feature type="region of interest" description="Disordered" evidence="1">
    <location>
        <begin position="43"/>
        <end position="81"/>
    </location>
</feature>
<accession>A0AAN9E348</accession>
<dbReference type="EMBL" id="JAYWIO010000008">
    <property type="protein sequence ID" value="KAK7245315.1"/>
    <property type="molecule type" value="Genomic_DNA"/>
</dbReference>
<evidence type="ECO:0000313" key="2">
    <source>
        <dbReference type="EMBL" id="KAK7245315.1"/>
    </source>
</evidence>
<name>A0AAN9E348_CROPI</name>
<evidence type="ECO:0000256" key="1">
    <source>
        <dbReference type="SAM" id="MobiDB-lite"/>
    </source>
</evidence>